<dbReference type="Gene3D" id="1.10.418.10">
    <property type="entry name" value="Calponin-like domain"/>
    <property type="match status" value="1"/>
</dbReference>
<keyword evidence="1" id="KW-0433">Leucine-rich repeat</keyword>
<evidence type="ECO:0000256" key="1">
    <source>
        <dbReference type="ARBA" id="ARBA00022614"/>
    </source>
</evidence>
<dbReference type="InterPro" id="IPR001611">
    <property type="entry name" value="Leu-rich_rpt"/>
</dbReference>
<dbReference type="InterPro" id="IPR036872">
    <property type="entry name" value="CH_dom_sf"/>
</dbReference>
<feature type="region of interest" description="Disordered" evidence="3">
    <location>
        <begin position="480"/>
        <end position="579"/>
    </location>
</feature>
<name>A0A5K3EQ01_MESCO</name>
<dbReference type="CDD" id="cd00014">
    <property type="entry name" value="CH_SF"/>
    <property type="match status" value="1"/>
</dbReference>
<dbReference type="PANTHER" id="PTHR48051:SF1">
    <property type="entry name" value="RAS SUPPRESSOR PROTEIN 1"/>
    <property type="match status" value="1"/>
</dbReference>
<dbReference type="InterPro" id="IPR003591">
    <property type="entry name" value="Leu-rich_rpt_typical-subtyp"/>
</dbReference>
<dbReference type="WBParaSite" id="MCU_002143-RC">
    <property type="protein sequence ID" value="MCU_002143-RC"/>
    <property type="gene ID" value="MCU_002143"/>
</dbReference>
<dbReference type="SUPFAM" id="SSF47576">
    <property type="entry name" value="Calponin-homology domain, CH-domain"/>
    <property type="match status" value="1"/>
</dbReference>
<proteinExistence type="predicted"/>
<evidence type="ECO:0000313" key="5">
    <source>
        <dbReference type="WBParaSite" id="MCU_002143-RC"/>
    </source>
</evidence>
<dbReference type="InterPro" id="IPR050216">
    <property type="entry name" value="LRR_domain-containing"/>
</dbReference>
<evidence type="ECO:0000259" key="4">
    <source>
        <dbReference type="PROSITE" id="PS50021"/>
    </source>
</evidence>
<accession>A0A5K3EQ01</accession>
<dbReference type="PROSITE" id="PS51450">
    <property type="entry name" value="LRR"/>
    <property type="match status" value="1"/>
</dbReference>
<sequence>MCNWVDSSNYAYLETEFASIKSHKDSVDCSQSKYIGTWFLEHIDSIIIANLRGLSIRVSPTVLFLLSNIESLDLAQNHLQELETNEGNWRRLKYVDLSHNNFFQIPSVVLQLKKLKFLSVANNILKYIPLNWSFLHNLEELDLSFNRLTDISPLVNIQSLRMLKVGQNLISFLPYDIDKLTRLESLNCQRNHISRLPSSITQLEMLEDLEISENPLIFPPLSIASRGLVHILAYISKNEDPQETGPGHDHELSQTTLNQRGEASPQNRPPSPSPTLPSSAMDIARLQKTNLMTPKQPGSSPLTSYFPRRLSCTPEYIKQSSDERVMGNCTPSPCSSSEGEESAMALHQPRFTKNMRKIEQENYLCSSFPTITQSPLREMNQTRSRLFSDTDERPQPVPRKTLSPHNAHPSKLYVRRTTPSPPPRRPRLSRPMGSESPEDARRTPSPLPPLPKRHTTSSLPPNSIDLRIARVRPFLFPQRSFSPAEDSLSSVTPDGSPQGELRPPDAWATEFARLPRLSRQTTETSADVGEDSDDLSTDSSYEDLPVPRLRGRNPQGISRIPGHHSLRRPGESVPPTAVSSQHQQEFVKHSQTTGFVNSKFNGTRICHQQSSSPIGRDLHRAESLDASLAISCQKTSIASVPHEHVHGTQAIYPQAPDYADLWRSTAEHLHFILVSRLNVHLPSTPQELANELKTGVHLAQFLNNLLGYKAVKKVYEATGASWQYRARQNLFHCREVIRQVGIPKHRLFSVSRLLAADTTVGLFGLLHCLQTLVEVWTSKTSAYMVGGLRVREKLSSHTTASRSIIGDITARRYQRHRPASARNYIQSGGVFSDV</sequence>
<organism evidence="5">
    <name type="scientific">Mesocestoides corti</name>
    <name type="common">Flatworm</name>
    <dbReference type="NCBI Taxonomy" id="53468"/>
    <lineage>
        <taxon>Eukaryota</taxon>
        <taxon>Metazoa</taxon>
        <taxon>Spiralia</taxon>
        <taxon>Lophotrochozoa</taxon>
        <taxon>Platyhelminthes</taxon>
        <taxon>Cestoda</taxon>
        <taxon>Eucestoda</taxon>
        <taxon>Cyclophyllidea</taxon>
        <taxon>Mesocestoididae</taxon>
        <taxon>Mesocestoides</taxon>
    </lineage>
</organism>
<evidence type="ECO:0000256" key="2">
    <source>
        <dbReference type="ARBA" id="ARBA00022737"/>
    </source>
</evidence>
<dbReference type="InterPro" id="IPR032675">
    <property type="entry name" value="LRR_dom_sf"/>
</dbReference>
<dbReference type="SMART" id="SM00369">
    <property type="entry name" value="LRR_TYP"/>
    <property type="match status" value="4"/>
</dbReference>
<feature type="region of interest" description="Disordered" evidence="3">
    <location>
        <begin position="239"/>
        <end position="279"/>
    </location>
</feature>
<keyword evidence="2" id="KW-0677">Repeat</keyword>
<dbReference type="SUPFAM" id="SSF52058">
    <property type="entry name" value="L domain-like"/>
    <property type="match status" value="1"/>
</dbReference>
<protein>
    <submittedName>
        <fullName evidence="5">Calponin-homology (CH) domain-containing protein</fullName>
    </submittedName>
</protein>
<feature type="domain" description="Calponin-homology (CH)" evidence="4">
    <location>
        <begin position="667"/>
        <end position="777"/>
    </location>
</feature>
<dbReference type="Gene3D" id="3.80.10.10">
    <property type="entry name" value="Ribonuclease Inhibitor"/>
    <property type="match status" value="1"/>
</dbReference>
<reference evidence="5" key="1">
    <citation type="submission" date="2019-11" db="UniProtKB">
        <authorList>
            <consortium name="WormBaseParasite"/>
        </authorList>
    </citation>
    <scope>IDENTIFICATION</scope>
</reference>
<dbReference type="SMART" id="SM00365">
    <property type="entry name" value="LRR_SD22"/>
    <property type="match status" value="4"/>
</dbReference>
<dbReference type="AlphaFoldDB" id="A0A5K3EQ01"/>
<dbReference type="PANTHER" id="PTHR48051">
    <property type="match status" value="1"/>
</dbReference>
<dbReference type="PROSITE" id="PS50021">
    <property type="entry name" value="CH"/>
    <property type="match status" value="1"/>
</dbReference>
<dbReference type="GO" id="GO:0005737">
    <property type="term" value="C:cytoplasm"/>
    <property type="evidence" value="ECO:0007669"/>
    <property type="project" value="TreeGrafter"/>
</dbReference>
<dbReference type="Pfam" id="PF13855">
    <property type="entry name" value="LRR_8"/>
    <property type="match status" value="1"/>
</dbReference>
<evidence type="ECO:0000256" key="3">
    <source>
        <dbReference type="SAM" id="MobiDB-lite"/>
    </source>
</evidence>
<dbReference type="InterPro" id="IPR001715">
    <property type="entry name" value="CH_dom"/>
</dbReference>
<feature type="region of interest" description="Disordered" evidence="3">
    <location>
        <begin position="384"/>
        <end position="464"/>
    </location>
</feature>